<dbReference type="eggNOG" id="ENOG502RA27">
    <property type="taxonomic scope" value="Eukaryota"/>
</dbReference>
<dbReference type="GeneID" id="93621253"/>
<dbReference type="RefSeq" id="XP_067524973.1">
    <property type="nucleotide sequence ID" value="XM_067668872.1"/>
</dbReference>
<sequence>MEINFCLYCEKRLSDDNMAFCSTSCQSNEASKDELYTMPIIHDSYLSYHRRPSFTCRPLTQSLSSTSSLSDTSSIYSYSCDDKEATQYRITRTTS</sequence>
<gene>
    <name evidence="1" type="ORF">RO3G_14288</name>
</gene>
<dbReference type="InParanoid" id="I1CM97"/>
<dbReference type="AlphaFoldDB" id="I1CM97"/>
<proteinExistence type="predicted"/>
<protein>
    <submittedName>
        <fullName evidence="1">Uncharacterized protein</fullName>
    </submittedName>
</protein>
<dbReference type="OMA" id="MEMNYCL"/>
<evidence type="ECO:0000313" key="2">
    <source>
        <dbReference type="Proteomes" id="UP000009138"/>
    </source>
</evidence>
<reference evidence="1 2" key="1">
    <citation type="journal article" date="2009" name="PLoS Genet.">
        <title>Genomic analysis of the basal lineage fungus Rhizopus oryzae reveals a whole-genome duplication.</title>
        <authorList>
            <person name="Ma L.-J."/>
            <person name="Ibrahim A.S."/>
            <person name="Skory C."/>
            <person name="Grabherr M.G."/>
            <person name="Burger G."/>
            <person name="Butler M."/>
            <person name="Elias M."/>
            <person name="Idnurm A."/>
            <person name="Lang B.F."/>
            <person name="Sone T."/>
            <person name="Abe A."/>
            <person name="Calvo S.E."/>
            <person name="Corrochano L.M."/>
            <person name="Engels R."/>
            <person name="Fu J."/>
            <person name="Hansberg W."/>
            <person name="Kim J.-M."/>
            <person name="Kodira C.D."/>
            <person name="Koehrsen M.J."/>
            <person name="Liu B."/>
            <person name="Miranda-Saavedra D."/>
            <person name="O'Leary S."/>
            <person name="Ortiz-Castellanos L."/>
            <person name="Poulter R."/>
            <person name="Rodriguez-Romero J."/>
            <person name="Ruiz-Herrera J."/>
            <person name="Shen Y.-Q."/>
            <person name="Zeng Q."/>
            <person name="Galagan J."/>
            <person name="Birren B.W."/>
            <person name="Cuomo C.A."/>
            <person name="Wickes B.L."/>
        </authorList>
    </citation>
    <scope>NUCLEOTIDE SEQUENCE [LARGE SCALE GENOMIC DNA]</scope>
    <source>
        <strain evidence="2">RA 99-880 / ATCC MYA-4621 / FGSC 9543 / NRRL 43880</strain>
    </source>
</reference>
<accession>I1CM97</accession>
<dbReference type="OrthoDB" id="2272123at2759"/>
<organism evidence="1 2">
    <name type="scientific">Rhizopus delemar (strain RA 99-880 / ATCC MYA-4621 / FGSC 9543 / NRRL 43880)</name>
    <name type="common">Mucormycosis agent</name>
    <name type="synonym">Rhizopus arrhizus var. delemar</name>
    <dbReference type="NCBI Taxonomy" id="246409"/>
    <lineage>
        <taxon>Eukaryota</taxon>
        <taxon>Fungi</taxon>
        <taxon>Fungi incertae sedis</taxon>
        <taxon>Mucoromycota</taxon>
        <taxon>Mucoromycotina</taxon>
        <taxon>Mucoromycetes</taxon>
        <taxon>Mucorales</taxon>
        <taxon>Mucorineae</taxon>
        <taxon>Rhizopodaceae</taxon>
        <taxon>Rhizopus</taxon>
    </lineage>
</organism>
<keyword evidence="2" id="KW-1185">Reference proteome</keyword>
<dbReference type="VEuPathDB" id="FungiDB:RO3G_14288"/>
<evidence type="ECO:0000313" key="1">
    <source>
        <dbReference type="EMBL" id="EIE89577.1"/>
    </source>
</evidence>
<dbReference type="EMBL" id="CH476744">
    <property type="protein sequence ID" value="EIE89577.1"/>
    <property type="molecule type" value="Genomic_DNA"/>
</dbReference>
<name>I1CM97_RHIO9</name>
<dbReference type="Proteomes" id="UP000009138">
    <property type="component" value="Unassembled WGS sequence"/>
</dbReference>